<keyword evidence="2 7" id="KW-0418">Kinase</keyword>
<sequence>MVTAADLDTSRWDRARPYLPYLFILLPTVFALLRDWRPEVLALAVLAGAWHWFMVTSHPTWTERPVVMVAYFAVMLAAIGTLTGIDALFTVTGVGAFVQAFALLPGRWAYAGVAATAGVLVAVPSRPGRTPGETLYAFLVAMLIASAIGLLTRTISEQNDQRRAMIVQLRKTGAELAALAEENASLQAQLLTRAREAGVLGERQRMAREIHDTIAQGLTGILTQIEAADDAIDDTPAVRSRLNTMRILARESLNEARRSVQGLRPAPLDEAQLATALRDVAATWSRTTGTPASVSVTGDPRPLHTEVETTLLRVAQEALANVSKHAASATRVGLTLSYMEDVVVLDVRDDGCGFTPGAADSSGASGFGLIAMRQRVTRLAGEFVIETAPGQGTGISATVSAIPADVDPRPGHHEADAAPGPSGHRENPG</sequence>
<evidence type="ECO:0000256" key="3">
    <source>
        <dbReference type="ARBA" id="ARBA00023012"/>
    </source>
</evidence>
<feature type="transmembrane region" description="Helical" evidence="5">
    <location>
        <begin position="135"/>
        <end position="155"/>
    </location>
</feature>
<feature type="transmembrane region" description="Helical" evidence="5">
    <location>
        <begin position="15"/>
        <end position="33"/>
    </location>
</feature>
<dbReference type="Gene3D" id="3.30.565.10">
    <property type="entry name" value="Histidine kinase-like ATPase, C-terminal domain"/>
    <property type="match status" value="1"/>
</dbReference>
<dbReference type="GO" id="GO:0016301">
    <property type="term" value="F:kinase activity"/>
    <property type="evidence" value="ECO:0007669"/>
    <property type="project" value="UniProtKB-KW"/>
</dbReference>
<dbReference type="InterPro" id="IPR050482">
    <property type="entry name" value="Sensor_HK_TwoCompSys"/>
</dbReference>
<dbReference type="PIRSF" id="PIRSF037434">
    <property type="entry name" value="STHK_ChrS"/>
    <property type="match status" value="1"/>
</dbReference>
<feature type="domain" description="Histidine kinase/HSP90-like ATPase" evidence="6">
    <location>
        <begin position="306"/>
        <end position="407"/>
    </location>
</feature>
<reference evidence="8" key="1">
    <citation type="journal article" date="2019" name="Int. J. Syst. Evol. Microbiol.">
        <title>The Global Catalogue of Microorganisms (GCM) 10K type strain sequencing project: providing services to taxonomists for standard genome sequencing and annotation.</title>
        <authorList>
            <consortium name="The Broad Institute Genomics Platform"/>
            <consortium name="The Broad Institute Genome Sequencing Center for Infectious Disease"/>
            <person name="Wu L."/>
            <person name="Ma J."/>
        </authorList>
    </citation>
    <scope>NUCLEOTIDE SEQUENCE [LARGE SCALE GENOMIC DNA]</scope>
    <source>
        <strain evidence="8">JCM 17388</strain>
    </source>
</reference>
<dbReference type="Pfam" id="PF07730">
    <property type="entry name" value="HisKA_3"/>
    <property type="match status" value="1"/>
</dbReference>
<feature type="transmembrane region" description="Helical" evidence="5">
    <location>
        <begin position="67"/>
        <end position="89"/>
    </location>
</feature>
<gene>
    <name evidence="7" type="ORF">GCM10022252_02280</name>
</gene>
<dbReference type="Gene3D" id="1.20.5.1930">
    <property type="match status" value="1"/>
</dbReference>
<dbReference type="CDD" id="cd16917">
    <property type="entry name" value="HATPase_UhpB-NarQ-NarX-like"/>
    <property type="match status" value="1"/>
</dbReference>
<protein>
    <submittedName>
        <fullName evidence="7">Sensor histidine kinase</fullName>
    </submittedName>
</protein>
<keyword evidence="1" id="KW-0808">Transferase</keyword>
<dbReference type="InterPro" id="IPR003594">
    <property type="entry name" value="HATPase_dom"/>
</dbReference>
<accession>A0ABP8A9A6</accession>
<dbReference type="InterPro" id="IPR036890">
    <property type="entry name" value="HATPase_C_sf"/>
</dbReference>
<dbReference type="Pfam" id="PF02518">
    <property type="entry name" value="HATPase_c"/>
    <property type="match status" value="1"/>
</dbReference>
<keyword evidence="5" id="KW-0812">Transmembrane</keyword>
<dbReference type="Proteomes" id="UP001501251">
    <property type="component" value="Unassembled WGS sequence"/>
</dbReference>
<dbReference type="EMBL" id="BAABAQ010000001">
    <property type="protein sequence ID" value="GAA4180017.1"/>
    <property type="molecule type" value="Genomic_DNA"/>
</dbReference>
<evidence type="ECO:0000256" key="5">
    <source>
        <dbReference type="SAM" id="Phobius"/>
    </source>
</evidence>
<keyword evidence="3" id="KW-0902">Two-component regulatory system</keyword>
<organism evidence="7 8">
    <name type="scientific">Streptosporangium oxazolinicum</name>
    <dbReference type="NCBI Taxonomy" id="909287"/>
    <lineage>
        <taxon>Bacteria</taxon>
        <taxon>Bacillati</taxon>
        <taxon>Actinomycetota</taxon>
        <taxon>Actinomycetes</taxon>
        <taxon>Streptosporangiales</taxon>
        <taxon>Streptosporangiaceae</taxon>
        <taxon>Streptosporangium</taxon>
    </lineage>
</organism>
<dbReference type="PANTHER" id="PTHR24421">
    <property type="entry name" value="NITRATE/NITRITE SENSOR PROTEIN NARX-RELATED"/>
    <property type="match status" value="1"/>
</dbReference>
<comment type="caution">
    <text evidence="7">The sequence shown here is derived from an EMBL/GenBank/DDBJ whole genome shotgun (WGS) entry which is preliminary data.</text>
</comment>
<feature type="transmembrane region" description="Helical" evidence="5">
    <location>
        <begin position="101"/>
        <end position="123"/>
    </location>
</feature>
<dbReference type="SMART" id="SM00387">
    <property type="entry name" value="HATPase_c"/>
    <property type="match status" value="1"/>
</dbReference>
<evidence type="ECO:0000256" key="4">
    <source>
        <dbReference type="SAM" id="MobiDB-lite"/>
    </source>
</evidence>
<evidence type="ECO:0000313" key="8">
    <source>
        <dbReference type="Proteomes" id="UP001501251"/>
    </source>
</evidence>
<feature type="transmembrane region" description="Helical" evidence="5">
    <location>
        <begin position="40"/>
        <end position="61"/>
    </location>
</feature>
<feature type="compositionally biased region" description="Basic and acidic residues" evidence="4">
    <location>
        <begin position="406"/>
        <end position="416"/>
    </location>
</feature>
<dbReference type="InterPro" id="IPR011712">
    <property type="entry name" value="Sig_transdc_His_kin_sub3_dim/P"/>
</dbReference>
<keyword evidence="5" id="KW-1133">Transmembrane helix</keyword>
<evidence type="ECO:0000256" key="1">
    <source>
        <dbReference type="ARBA" id="ARBA00022679"/>
    </source>
</evidence>
<dbReference type="PANTHER" id="PTHR24421:SF62">
    <property type="entry name" value="SENSORY TRANSDUCTION HISTIDINE KINASE"/>
    <property type="match status" value="1"/>
</dbReference>
<dbReference type="SUPFAM" id="SSF55874">
    <property type="entry name" value="ATPase domain of HSP90 chaperone/DNA topoisomerase II/histidine kinase"/>
    <property type="match status" value="1"/>
</dbReference>
<keyword evidence="8" id="KW-1185">Reference proteome</keyword>
<feature type="region of interest" description="Disordered" evidence="4">
    <location>
        <begin position="403"/>
        <end position="429"/>
    </location>
</feature>
<evidence type="ECO:0000256" key="2">
    <source>
        <dbReference type="ARBA" id="ARBA00022777"/>
    </source>
</evidence>
<proteinExistence type="predicted"/>
<name>A0ABP8A9A6_9ACTN</name>
<keyword evidence="5" id="KW-0472">Membrane</keyword>
<dbReference type="InterPro" id="IPR017205">
    <property type="entry name" value="Sig_transdc_His_kinase_ChrS"/>
</dbReference>
<evidence type="ECO:0000313" key="7">
    <source>
        <dbReference type="EMBL" id="GAA4180017.1"/>
    </source>
</evidence>
<evidence type="ECO:0000259" key="6">
    <source>
        <dbReference type="SMART" id="SM00387"/>
    </source>
</evidence>